<proteinExistence type="predicted"/>
<evidence type="ECO:0000256" key="4">
    <source>
        <dbReference type="PROSITE-ProRule" id="PRU00134"/>
    </source>
</evidence>
<dbReference type="AlphaFoldDB" id="A0AAW2M8V9"/>
<sequence>MHVAVDLNWFLQFIVLALAAAFGFLYLVGSTASRYFVVDSNFGSTAADFSTDRKSEESMATAVGGAAEVPDSCAVCGRLTKKQCARCKMVKYCSEDCQRSHWNSEHMTKCKDVQSFYNTNNTKSTSLLRERKASLVPIGGSSKVLKQSNKILFPYEEFVQFFNWDRPGYPPCGLINCGNRICARPSCLLPAEMLKKQENGYVKEVDPSLKKSVECVSAVGCLDSPDESGHLSSANCSGVEVKFEEELSSITKAEDASGDVIMVSSEASLPIINVEPHDNGSLSISPKEVASPVKHTNQPAPASTSLIDNGHMQPDGNKRNANEGVLRISTETATATENCTFEIGNTFDVIPITTHEVQEANSANATSMPENVKCGSGSLLPDNDSNNAARKSNGESSRTKLKPVFVPGFLGKHPRKKSIKQEKKASVELSGMTREVHLNNQTHEVIKSYSSSENGGLLKDEDKPCFALENGKVSTESVALKSPENGDCLHQIASDEGRKTNKIKKSLPVVGQENHIIDNKSHG</sequence>
<evidence type="ECO:0000259" key="7">
    <source>
        <dbReference type="PROSITE" id="PS50865"/>
    </source>
</evidence>
<dbReference type="InterPro" id="IPR002893">
    <property type="entry name" value="Znf_MYND"/>
</dbReference>
<dbReference type="GO" id="GO:0016787">
    <property type="term" value="F:hydrolase activity"/>
    <property type="evidence" value="ECO:0007669"/>
    <property type="project" value="UniProtKB-KW"/>
</dbReference>
<feature type="domain" description="MYND-type" evidence="7">
    <location>
        <begin position="73"/>
        <end position="110"/>
    </location>
</feature>
<dbReference type="PANTHER" id="PTHR10237">
    <property type="entry name" value="DEFORMED EPIDERMAL AUTOREGULATORY FACTOR 1 HOMOLOG SUPPRESSIN"/>
    <property type="match status" value="1"/>
</dbReference>
<evidence type="ECO:0000256" key="1">
    <source>
        <dbReference type="ARBA" id="ARBA00022723"/>
    </source>
</evidence>
<feature type="region of interest" description="Disordered" evidence="5">
    <location>
        <begin position="283"/>
        <end position="320"/>
    </location>
</feature>
<feature type="compositionally biased region" description="Polar residues" evidence="5">
    <location>
        <begin position="294"/>
        <end position="307"/>
    </location>
</feature>
<keyword evidence="6" id="KW-1133">Transmembrane helix</keyword>
<reference evidence="8" key="2">
    <citation type="journal article" date="2024" name="Plant">
        <title>Genomic evolution and insights into agronomic trait innovations of Sesamum species.</title>
        <authorList>
            <person name="Miao H."/>
            <person name="Wang L."/>
            <person name="Qu L."/>
            <person name="Liu H."/>
            <person name="Sun Y."/>
            <person name="Le M."/>
            <person name="Wang Q."/>
            <person name="Wei S."/>
            <person name="Zheng Y."/>
            <person name="Lin W."/>
            <person name="Duan Y."/>
            <person name="Cao H."/>
            <person name="Xiong S."/>
            <person name="Wang X."/>
            <person name="Wei L."/>
            <person name="Li C."/>
            <person name="Ma Q."/>
            <person name="Ju M."/>
            <person name="Zhao R."/>
            <person name="Li G."/>
            <person name="Mu C."/>
            <person name="Tian Q."/>
            <person name="Mei H."/>
            <person name="Zhang T."/>
            <person name="Gao T."/>
            <person name="Zhang H."/>
        </authorList>
    </citation>
    <scope>NUCLEOTIDE SEQUENCE</scope>
    <source>
        <strain evidence="8">G01</strain>
    </source>
</reference>
<feature type="transmembrane region" description="Helical" evidence="6">
    <location>
        <begin position="7"/>
        <end position="28"/>
    </location>
</feature>
<name>A0AAW2M8V9_9LAMI</name>
<dbReference type="EMBL" id="JACGWK010000011">
    <property type="protein sequence ID" value="KAL0327637.1"/>
    <property type="molecule type" value="Genomic_DNA"/>
</dbReference>
<feature type="region of interest" description="Disordered" evidence="5">
    <location>
        <begin position="361"/>
        <end position="401"/>
    </location>
</feature>
<evidence type="ECO:0000256" key="3">
    <source>
        <dbReference type="ARBA" id="ARBA00022833"/>
    </source>
</evidence>
<feature type="compositionally biased region" description="Polar residues" evidence="5">
    <location>
        <begin position="383"/>
        <end position="396"/>
    </location>
</feature>
<dbReference type="PROSITE" id="PS50865">
    <property type="entry name" value="ZF_MYND_2"/>
    <property type="match status" value="1"/>
</dbReference>
<evidence type="ECO:0000256" key="2">
    <source>
        <dbReference type="ARBA" id="ARBA00022771"/>
    </source>
</evidence>
<dbReference type="Pfam" id="PF01753">
    <property type="entry name" value="zf-MYND"/>
    <property type="match status" value="1"/>
</dbReference>
<organism evidence="8">
    <name type="scientific">Sesamum angustifolium</name>
    <dbReference type="NCBI Taxonomy" id="2727405"/>
    <lineage>
        <taxon>Eukaryota</taxon>
        <taxon>Viridiplantae</taxon>
        <taxon>Streptophyta</taxon>
        <taxon>Embryophyta</taxon>
        <taxon>Tracheophyta</taxon>
        <taxon>Spermatophyta</taxon>
        <taxon>Magnoliopsida</taxon>
        <taxon>eudicotyledons</taxon>
        <taxon>Gunneridae</taxon>
        <taxon>Pentapetalae</taxon>
        <taxon>asterids</taxon>
        <taxon>lamiids</taxon>
        <taxon>Lamiales</taxon>
        <taxon>Pedaliaceae</taxon>
        <taxon>Sesamum</taxon>
    </lineage>
</organism>
<keyword evidence="8" id="KW-0378">Hydrolase</keyword>
<gene>
    <name evidence="8" type="ORF">Sangu_1841700</name>
</gene>
<dbReference type="PROSITE" id="PS01360">
    <property type="entry name" value="ZF_MYND_1"/>
    <property type="match status" value="1"/>
</dbReference>
<comment type="caution">
    <text evidence="8">The sequence shown here is derived from an EMBL/GenBank/DDBJ whole genome shotgun (WGS) entry which is preliminary data.</text>
</comment>
<protein>
    <submittedName>
        <fullName evidence="8">Ubiquitin carboxyl-terminal hydrolase 18</fullName>
    </submittedName>
</protein>
<keyword evidence="3" id="KW-0862">Zinc</keyword>
<keyword evidence="6" id="KW-0472">Membrane</keyword>
<keyword evidence="2 4" id="KW-0863">Zinc-finger</keyword>
<dbReference type="InterPro" id="IPR024119">
    <property type="entry name" value="TF_DEAF-1"/>
</dbReference>
<reference evidence="8" key="1">
    <citation type="submission" date="2020-06" db="EMBL/GenBank/DDBJ databases">
        <authorList>
            <person name="Li T."/>
            <person name="Hu X."/>
            <person name="Zhang T."/>
            <person name="Song X."/>
            <person name="Zhang H."/>
            <person name="Dai N."/>
            <person name="Sheng W."/>
            <person name="Hou X."/>
            <person name="Wei L."/>
        </authorList>
    </citation>
    <scope>NUCLEOTIDE SEQUENCE</scope>
    <source>
        <strain evidence="8">G01</strain>
        <tissue evidence="8">Leaf</tissue>
    </source>
</reference>
<dbReference type="GO" id="GO:0000981">
    <property type="term" value="F:DNA-binding transcription factor activity, RNA polymerase II-specific"/>
    <property type="evidence" value="ECO:0007669"/>
    <property type="project" value="TreeGrafter"/>
</dbReference>
<dbReference type="SUPFAM" id="SSF144232">
    <property type="entry name" value="HIT/MYND zinc finger-like"/>
    <property type="match status" value="1"/>
</dbReference>
<evidence type="ECO:0000256" key="5">
    <source>
        <dbReference type="SAM" id="MobiDB-lite"/>
    </source>
</evidence>
<dbReference type="PANTHER" id="PTHR10237:SF14">
    <property type="entry name" value="MYND-TYPE DOMAIN-CONTAINING PROTEIN"/>
    <property type="match status" value="1"/>
</dbReference>
<dbReference type="Gene3D" id="6.10.140.2220">
    <property type="match status" value="1"/>
</dbReference>
<dbReference type="GO" id="GO:0005634">
    <property type="term" value="C:nucleus"/>
    <property type="evidence" value="ECO:0007669"/>
    <property type="project" value="TreeGrafter"/>
</dbReference>
<dbReference type="GO" id="GO:0008270">
    <property type="term" value="F:zinc ion binding"/>
    <property type="evidence" value="ECO:0007669"/>
    <property type="project" value="UniProtKB-KW"/>
</dbReference>
<keyword evidence="1" id="KW-0479">Metal-binding</keyword>
<evidence type="ECO:0000313" key="8">
    <source>
        <dbReference type="EMBL" id="KAL0327637.1"/>
    </source>
</evidence>
<keyword evidence="6" id="KW-0812">Transmembrane</keyword>
<evidence type="ECO:0000256" key="6">
    <source>
        <dbReference type="SAM" id="Phobius"/>
    </source>
</evidence>
<accession>A0AAW2M8V9</accession>